<dbReference type="AlphaFoldDB" id="U3T1G5"/>
<proteinExistence type="predicted"/>
<dbReference type="Gene3D" id="3.90.550.20">
    <property type="match status" value="1"/>
</dbReference>
<dbReference type="InterPro" id="IPR029044">
    <property type="entry name" value="Nucleotide-diphossugar_trans"/>
</dbReference>
<accession>U3T1G5</accession>
<dbReference type="EMBL" id="AB855793">
    <property type="protein sequence ID" value="BAN85808.1"/>
    <property type="molecule type" value="Genomic_DNA"/>
</dbReference>
<protein>
    <submittedName>
        <fullName evidence="2">Uncharacterized protein</fullName>
    </submittedName>
</protein>
<sequence>MARSASRRFTGATSAPSARPVWPPSDASPPCRRPGLPAMSAWGGRCMSSESEGEMWAVGEEILHDGPPTPRSGSDPAARLDESCLVIDPQAQAFFAREGADTVGKCVGIATILQAHGHVREASEFYRRACDLHDRSPGLTPAAHWLLQARLLCLLKAGMTPPEAELSELRALCIPYADYIEGVREAWQGGDVFNAVRTIGNAYEEFHTGEEIESILLGLVHRGMPGIFNGKPGGRNVSIPRKLFFYREKQDLSPQVAENLSRYKDIRDLDVQIFNRDAAAEWLYAYYGVEARSLFLEARHPGEAADFLGVHVINLLGGWWLDADIPLRTAAFRTLMDTPDRNGVYFLTDHDVIRNDFFGSTPNSEILVDCILSLYRNSYLHKGLPVAGRTGPGIFGRAMNRLINRRLNGIVSHEMIAVLDHSQFRNVIEAVDPLHTV</sequence>
<dbReference type="SUPFAM" id="SSF53448">
    <property type="entry name" value="Nucleotide-diphospho-sugar transferases"/>
    <property type="match status" value="1"/>
</dbReference>
<evidence type="ECO:0000256" key="1">
    <source>
        <dbReference type="SAM" id="MobiDB-lite"/>
    </source>
</evidence>
<name>U3T1G5_ACIMT</name>
<organism evidence="2">
    <name type="scientific">Acidomonas methanolica</name>
    <name type="common">Acetobacter methanolicus</name>
    <dbReference type="NCBI Taxonomy" id="437"/>
    <lineage>
        <taxon>Bacteria</taxon>
        <taxon>Pseudomonadati</taxon>
        <taxon>Pseudomonadota</taxon>
        <taxon>Alphaproteobacteria</taxon>
        <taxon>Acetobacterales</taxon>
        <taxon>Acetobacteraceae</taxon>
        <taxon>Acidomonas</taxon>
    </lineage>
</organism>
<reference evidence="2" key="1">
    <citation type="submission" date="2013-09" db="EMBL/GenBank/DDBJ databases">
        <title>Requirement of carbon dioxide for initial growth in facultative methylotroph, Acidomonas methanolica MB58.</title>
        <authorList>
            <person name="Mitsui R."/>
        </authorList>
    </citation>
    <scope>NUCLEOTIDE SEQUENCE</scope>
    <source>
        <strain evidence="2">MB58</strain>
    </source>
</reference>
<feature type="region of interest" description="Disordered" evidence="1">
    <location>
        <begin position="1"/>
        <end position="36"/>
    </location>
</feature>
<evidence type="ECO:0000313" key="2">
    <source>
        <dbReference type="EMBL" id="BAN85808.1"/>
    </source>
</evidence>